<dbReference type="AlphaFoldDB" id="A0A1L4CZI0"/>
<dbReference type="EMBL" id="CP017834">
    <property type="protein sequence ID" value="APJ03364.1"/>
    <property type="molecule type" value="Genomic_DNA"/>
</dbReference>
<dbReference type="STRING" id="1915309.AXG55_05365"/>
<dbReference type="PANTHER" id="PTHR10340">
    <property type="entry name" value="SPHINGOMYELIN PHOSPHODIESTERASE"/>
    <property type="match status" value="1"/>
</dbReference>
<protein>
    <submittedName>
        <fullName evidence="3">Uncharacterized protein</fullName>
    </submittedName>
</protein>
<name>A0A1L4CZI0_9BACT</name>
<dbReference type="OrthoDB" id="106957at2"/>
<dbReference type="RefSeq" id="WP_148697095.1">
    <property type="nucleotide sequence ID" value="NZ_CP017834.1"/>
</dbReference>
<evidence type="ECO:0000256" key="1">
    <source>
        <dbReference type="ARBA" id="ARBA00022801"/>
    </source>
</evidence>
<accession>A0A1L4CZI0</accession>
<dbReference type="PANTHER" id="PTHR10340:SF57">
    <property type="entry name" value="METALLOPHOS DOMAIN-CONTAINING PROTEIN"/>
    <property type="match status" value="1"/>
</dbReference>
<dbReference type="Proteomes" id="UP000184731">
    <property type="component" value="Chromosome"/>
</dbReference>
<gene>
    <name evidence="3" type="ORF">AXG55_05365</name>
</gene>
<organism evidence="3 4">
    <name type="scientific">Silvanigrella aquatica</name>
    <dbReference type="NCBI Taxonomy" id="1915309"/>
    <lineage>
        <taxon>Bacteria</taxon>
        <taxon>Pseudomonadati</taxon>
        <taxon>Bdellovibrionota</taxon>
        <taxon>Oligoflexia</taxon>
        <taxon>Silvanigrellales</taxon>
        <taxon>Silvanigrellaceae</taxon>
        <taxon>Silvanigrella</taxon>
    </lineage>
</organism>
<evidence type="ECO:0000256" key="2">
    <source>
        <dbReference type="ARBA" id="ARBA00023180"/>
    </source>
</evidence>
<dbReference type="SUPFAM" id="SSF56300">
    <property type="entry name" value="Metallo-dependent phosphatases"/>
    <property type="match status" value="1"/>
</dbReference>
<proteinExistence type="predicted"/>
<sequence>MLRKKISILFLFFSIFFIKAAYSQREYNNILAMSDIHFNPFAICVDKNFKKKCSALIRELNESEVNNWKQIFEKYHENLSPSVSGEDTNYPLFESFLYGIKEITEKNSNIRFAVILGDFLGHHFIDNFKLYSQDKLDPKKIDFIKKTYQFLTNEIRSVIPAQIEIYPVIGNNDSYIDNYNVDNPKTSLFYNDLKNIWALNSEQIKNSDSFSSGGYYSAKTKIKGLSVVALNTNPFSKKATSKDKADINKIIEEQLIWLNVKLENAKNQKILIISHIPFGIDTYSSLNSLKKGGDPVLFWKDNPNLIEKPYLKILSNHFSSIAGILVAHTHFNSFQMIDNDLELFSLTVPSVSPIHKNNPGFQIFTLNDANIFMNSLSYVFGREEKKWKELYNFDELYESQTLYVGVQSLIGKWFKEPLVSDGKFINFYSMGNENTQVKNNWNYYICAADNNLNSENYKECLNSIY</sequence>
<evidence type="ECO:0000313" key="3">
    <source>
        <dbReference type="EMBL" id="APJ03364.1"/>
    </source>
</evidence>
<keyword evidence="4" id="KW-1185">Reference proteome</keyword>
<evidence type="ECO:0000313" key="4">
    <source>
        <dbReference type="Proteomes" id="UP000184731"/>
    </source>
</evidence>
<dbReference type="Gene3D" id="3.60.21.10">
    <property type="match status" value="1"/>
</dbReference>
<reference evidence="3 4" key="1">
    <citation type="submission" date="2016-10" db="EMBL/GenBank/DDBJ databases">
        <title>Silvanigrella aquatica sp. nov., isolated from a freshwater lake located in the Black Forest, Germany, description of Silvanigrellaceae fam. nov., Silvanigrellales ord. nov., reclassification of the order Bdellovibrionales in the class Oligoflexia, reclassification of the families Bacteriovoracaceae and Halobacteriovoraceae in the new order Bacteriovoracales ord. nov., and reclassification of the family Pseudobacteriovoracaceae in the order Oligoflexiales.</title>
        <authorList>
            <person name="Hahn M.W."/>
            <person name="Schmidt J."/>
            <person name="Koll U."/>
            <person name="Rohde M."/>
            <person name="Verbag S."/>
            <person name="Pitt A."/>
            <person name="Nakai R."/>
            <person name="Naganuma T."/>
            <person name="Lang E."/>
        </authorList>
    </citation>
    <scope>NUCLEOTIDE SEQUENCE [LARGE SCALE GENOMIC DNA]</scope>
    <source>
        <strain evidence="3 4">MWH-Nonnen-W8red</strain>
    </source>
</reference>
<keyword evidence="1" id="KW-0378">Hydrolase</keyword>
<dbReference type="InterPro" id="IPR029052">
    <property type="entry name" value="Metallo-depent_PP-like"/>
</dbReference>
<keyword evidence="2" id="KW-0325">Glycoprotein</keyword>
<dbReference type="GO" id="GO:0016787">
    <property type="term" value="F:hydrolase activity"/>
    <property type="evidence" value="ECO:0007669"/>
    <property type="project" value="UniProtKB-KW"/>
</dbReference>
<dbReference type="KEGG" id="saqi:AXG55_05365"/>